<dbReference type="Gene3D" id="3.40.630.30">
    <property type="match status" value="1"/>
</dbReference>
<dbReference type="PANTHER" id="PTHR43441">
    <property type="entry name" value="RIBOSOMAL-PROTEIN-SERINE ACETYLTRANSFERASE"/>
    <property type="match status" value="1"/>
</dbReference>
<evidence type="ECO:0000313" key="2">
    <source>
        <dbReference type="EMBL" id="PWL03914.1"/>
    </source>
</evidence>
<keyword evidence="3" id="KW-1185">Reference proteome</keyword>
<dbReference type="EMBL" id="QGHD01000002">
    <property type="protein sequence ID" value="PWL03914.1"/>
    <property type="molecule type" value="Genomic_DNA"/>
</dbReference>
<sequence length="188" mass="21548">MCKMWNEMPDEILEGERIALAFLEPEDSEEYLYLVDSSRESLSEWFPWIEKFSTMADAYARIESYQVQREMGNGGALGIRRLDDGALIGEVIIQWMDKKNFAASLGYFLGSEFEGEGYATEALTLVLHYLQKWGMHRIEISAAEKNEKSNALAKRLGFAFEGMAKDAEFLHGKFLNHNRYSFIFAGNE</sequence>
<accession>A0ABX5LPT4</accession>
<dbReference type="PANTHER" id="PTHR43441:SF12">
    <property type="entry name" value="RIBOSOMAL N-ACETYLTRANSFERASE YDAF-RELATED"/>
    <property type="match status" value="1"/>
</dbReference>
<reference evidence="2 3" key="1">
    <citation type="submission" date="2018-05" db="EMBL/GenBank/DDBJ databases">
        <title>Animal gut microbial communities from fecal samples from Wisconsin, USA.</title>
        <authorList>
            <person name="Neumann A."/>
        </authorList>
    </citation>
    <scope>NUCLEOTIDE SEQUENCE [LARGE SCALE GENOMIC DNA]</scope>
    <source>
        <strain evidence="2 3">UWS4</strain>
    </source>
</reference>
<comment type="caution">
    <text evidence="2">The sequence shown here is derived from an EMBL/GenBank/DDBJ whole genome shotgun (WGS) entry which is preliminary data.</text>
</comment>
<dbReference type="InterPro" id="IPR000182">
    <property type="entry name" value="GNAT_dom"/>
</dbReference>
<dbReference type="InterPro" id="IPR051908">
    <property type="entry name" value="Ribosomal_N-acetyltransferase"/>
</dbReference>
<dbReference type="SUPFAM" id="SSF55729">
    <property type="entry name" value="Acyl-CoA N-acyltransferases (Nat)"/>
    <property type="match status" value="1"/>
</dbReference>
<protein>
    <submittedName>
        <fullName evidence="2">Ribosomal-protein-serine acetyltransferase</fullName>
    </submittedName>
</protein>
<feature type="domain" description="N-acetyltransferase" evidence="1">
    <location>
        <begin position="32"/>
        <end position="176"/>
    </location>
</feature>
<dbReference type="PROSITE" id="PS51186">
    <property type="entry name" value="GNAT"/>
    <property type="match status" value="1"/>
</dbReference>
<dbReference type="Pfam" id="PF13302">
    <property type="entry name" value="Acetyltransf_3"/>
    <property type="match status" value="1"/>
</dbReference>
<dbReference type="InterPro" id="IPR016181">
    <property type="entry name" value="Acyl_CoA_acyltransferase"/>
</dbReference>
<evidence type="ECO:0000313" key="3">
    <source>
        <dbReference type="Proteomes" id="UP000245523"/>
    </source>
</evidence>
<proteinExistence type="predicted"/>
<gene>
    <name evidence="2" type="ORF">B0H50_10286</name>
</gene>
<organism evidence="2 3">
    <name type="scientific">Hallerella porci</name>
    <dbReference type="NCBI Taxonomy" id="1945871"/>
    <lineage>
        <taxon>Bacteria</taxon>
        <taxon>Pseudomonadati</taxon>
        <taxon>Fibrobacterota</taxon>
        <taxon>Fibrobacteria</taxon>
        <taxon>Fibrobacterales</taxon>
        <taxon>Fibrobacteraceae</taxon>
        <taxon>Hallerella</taxon>
    </lineage>
</organism>
<dbReference type="Proteomes" id="UP000245523">
    <property type="component" value="Unassembled WGS sequence"/>
</dbReference>
<name>A0ABX5LPT4_9BACT</name>
<evidence type="ECO:0000259" key="1">
    <source>
        <dbReference type="PROSITE" id="PS51186"/>
    </source>
</evidence>